<dbReference type="GO" id="GO:0005615">
    <property type="term" value="C:extracellular space"/>
    <property type="evidence" value="ECO:0007669"/>
    <property type="project" value="TreeGrafter"/>
</dbReference>
<name>A0A1M5BXE7_9SPHI</name>
<reference evidence="3" key="1">
    <citation type="submission" date="2016-11" db="EMBL/GenBank/DDBJ databases">
        <authorList>
            <person name="Varghese N."/>
            <person name="Submissions S."/>
        </authorList>
    </citation>
    <scope>NUCLEOTIDE SEQUENCE [LARGE SCALE GENOMIC DNA]</scope>
    <source>
        <strain evidence="3">DSM 16990</strain>
    </source>
</reference>
<accession>A0A1M5BXE7</accession>
<protein>
    <submittedName>
        <fullName evidence="2">Uncaracterized surface protein containing fasciclin (FAS1) repeats</fullName>
    </submittedName>
</protein>
<feature type="domain" description="FAS1" evidence="1">
    <location>
        <begin position="33"/>
        <end position="170"/>
    </location>
</feature>
<evidence type="ECO:0000313" key="2">
    <source>
        <dbReference type="EMBL" id="SHF47198.1"/>
    </source>
</evidence>
<feature type="domain" description="FAS1" evidence="1">
    <location>
        <begin position="175"/>
        <end position="331"/>
    </location>
</feature>
<dbReference type="SUPFAM" id="SSF82153">
    <property type="entry name" value="FAS1 domain"/>
    <property type="match status" value="2"/>
</dbReference>
<gene>
    <name evidence="2" type="ORF">SAMN04488522_1021400</name>
</gene>
<proteinExistence type="predicted"/>
<dbReference type="Proteomes" id="UP000184287">
    <property type="component" value="Unassembled WGS sequence"/>
</dbReference>
<dbReference type="PROSITE" id="PS50213">
    <property type="entry name" value="FAS1"/>
    <property type="match status" value="2"/>
</dbReference>
<dbReference type="STRING" id="288992.SAMN04488522_1021400"/>
<evidence type="ECO:0000259" key="1">
    <source>
        <dbReference type="PROSITE" id="PS50213"/>
    </source>
</evidence>
<dbReference type="Gene3D" id="2.30.180.10">
    <property type="entry name" value="FAS1 domain"/>
    <property type="match status" value="2"/>
</dbReference>
<dbReference type="Pfam" id="PF02469">
    <property type="entry name" value="Fasciclin"/>
    <property type="match status" value="2"/>
</dbReference>
<dbReference type="AlphaFoldDB" id="A0A1M5BXE7"/>
<dbReference type="EMBL" id="FQUQ01000002">
    <property type="protein sequence ID" value="SHF47198.1"/>
    <property type="molecule type" value="Genomic_DNA"/>
</dbReference>
<evidence type="ECO:0000313" key="3">
    <source>
        <dbReference type="Proteomes" id="UP000184287"/>
    </source>
</evidence>
<dbReference type="InterPro" id="IPR050904">
    <property type="entry name" value="Adhesion/Biosynth-related"/>
</dbReference>
<dbReference type="InterPro" id="IPR036378">
    <property type="entry name" value="FAS1_dom_sf"/>
</dbReference>
<dbReference type="RefSeq" id="WP_159441103.1">
    <property type="nucleotide sequence ID" value="NZ_FQUQ01000002.1"/>
</dbReference>
<dbReference type="InterPro" id="IPR000782">
    <property type="entry name" value="FAS1_domain"/>
</dbReference>
<dbReference type="PANTHER" id="PTHR10900">
    <property type="entry name" value="PERIOSTIN-RELATED"/>
    <property type="match status" value="1"/>
</dbReference>
<dbReference type="OrthoDB" id="1144324at2"/>
<organism evidence="2 3">
    <name type="scientific">Pedobacter caeni</name>
    <dbReference type="NCBI Taxonomy" id="288992"/>
    <lineage>
        <taxon>Bacteria</taxon>
        <taxon>Pseudomonadati</taxon>
        <taxon>Bacteroidota</taxon>
        <taxon>Sphingobacteriia</taxon>
        <taxon>Sphingobacteriales</taxon>
        <taxon>Sphingobacteriaceae</taxon>
        <taxon>Pedobacter</taxon>
    </lineage>
</organism>
<sequence length="335" mass="37357">MKRNKLLLICLMGFTLLFQISCKKEAVAPPTDNGLLANIIRDNLNLKMFETLLVKTNRRDKLKEKGPFTLLVPSDKAFTDLGFAGPAALLNVDVAYLARIADFHTFNEIHDLSLLPVGYNQPIEFIKARKYYFTKQITGKDTVTAINGAKLLPQVKRASNGILYVLSQVIEANQYADVTEALGNASNTSLFNFALKQAGMLTTLQNVQQNYTIFAPDNAAMQQLGFVTLEDIRNADPTMLVNFVKAHLITGFHFIVDYELQSYPENSPIMINSLSGIQMMAENVAYYIYNNPNAHHIVLKAPHFQPGEEAILIRQDVLCGNGIVHVLNKPLAQLQ</sequence>
<dbReference type="PANTHER" id="PTHR10900:SF77">
    <property type="entry name" value="FI19380P1"/>
    <property type="match status" value="1"/>
</dbReference>
<keyword evidence="3" id="KW-1185">Reference proteome</keyword>